<dbReference type="Proteomes" id="UP001209570">
    <property type="component" value="Unassembled WGS sequence"/>
</dbReference>
<evidence type="ECO:0000256" key="2">
    <source>
        <dbReference type="SAM" id="Phobius"/>
    </source>
</evidence>
<keyword evidence="2" id="KW-0472">Membrane</keyword>
<evidence type="ECO:0000256" key="1">
    <source>
        <dbReference type="SAM" id="MobiDB-lite"/>
    </source>
</evidence>
<dbReference type="SUPFAM" id="SSF48317">
    <property type="entry name" value="Acid phosphatase/Vanadium-dependent haloperoxidase"/>
    <property type="match status" value="1"/>
</dbReference>
<dbReference type="Pfam" id="PF01569">
    <property type="entry name" value="PAP2"/>
    <property type="match status" value="1"/>
</dbReference>
<evidence type="ECO:0000313" key="4">
    <source>
        <dbReference type="EMBL" id="KAJ0403625.1"/>
    </source>
</evidence>
<reference evidence="4" key="1">
    <citation type="submission" date="2021-12" db="EMBL/GenBank/DDBJ databases">
        <title>Prjna785345.</title>
        <authorList>
            <person name="Rujirawat T."/>
            <person name="Krajaejun T."/>
        </authorList>
    </citation>
    <scope>NUCLEOTIDE SEQUENCE</scope>
    <source>
        <strain evidence="4">Pi057C3</strain>
    </source>
</reference>
<feature type="transmembrane region" description="Helical" evidence="2">
    <location>
        <begin position="240"/>
        <end position="261"/>
    </location>
</feature>
<feature type="compositionally biased region" description="Polar residues" evidence="1">
    <location>
        <begin position="292"/>
        <end position="309"/>
    </location>
</feature>
<evidence type="ECO:0000313" key="5">
    <source>
        <dbReference type="Proteomes" id="UP001209570"/>
    </source>
</evidence>
<accession>A0AAD5Q7R1</accession>
<comment type="caution">
    <text evidence="4">The sequence shown here is derived from an EMBL/GenBank/DDBJ whole genome shotgun (WGS) entry which is preliminary data.</text>
</comment>
<proteinExistence type="predicted"/>
<sequence length="375" mass="41809">MLRRVRFADPSDSSDISEEDDVDDVDDVDVDEGAVTGERRVQTLPRGAVTGERRVQTLPRVLQWDLGAVRWIVRQRESSPLLEALIVSTTSRSRLQDITLLLWLVFIAMLPEFGLPYLWICLANLLVVGVLQFMAQVERPVDLDSSLLLAPSCTDPDTNGFPCVDSHMAIVVLLPVIQQTENAAVQLVFVGIIIFISFTRLCLATRFVTQVVASWLTGLTGIILGNHGHLVIKTYRLPRIYHTMALLFVAAVILAVVGTWVENNDSRILGVPKQDFMDVLGNIMASGGATEANASRSSEQGSSARTRQFSGRLRQAADEDEQDIDDEIMGRKDSFFYLMRGIRARQLVAKRQRRLRQAQAAMRRAAPTHPRPFSI</sequence>
<dbReference type="EMBL" id="JAKCXM010000078">
    <property type="protein sequence ID" value="KAJ0403625.1"/>
    <property type="molecule type" value="Genomic_DNA"/>
</dbReference>
<feature type="transmembrane region" description="Helical" evidence="2">
    <location>
        <begin position="207"/>
        <end position="228"/>
    </location>
</feature>
<feature type="transmembrane region" description="Helical" evidence="2">
    <location>
        <begin position="183"/>
        <end position="201"/>
    </location>
</feature>
<feature type="region of interest" description="Disordered" evidence="1">
    <location>
        <begin position="355"/>
        <end position="375"/>
    </location>
</feature>
<keyword evidence="5" id="KW-1185">Reference proteome</keyword>
<feature type="region of interest" description="Disordered" evidence="1">
    <location>
        <begin position="291"/>
        <end position="324"/>
    </location>
</feature>
<feature type="domain" description="Phosphatidic acid phosphatase type 2/haloperoxidase" evidence="3">
    <location>
        <begin position="115"/>
        <end position="224"/>
    </location>
</feature>
<organism evidence="4 5">
    <name type="scientific">Pythium insidiosum</name>
    <name type="common">Pythiosis disease agent</name>
    <dbReference type="NCBI Taxonomy" id="114742"/>
    <lineage>
        <taxon>Eukaryota</taxon>
        <taxon>Sar</taxon>
        <taxon>Stramenopiles</taxon>
        <taxon>Oomycota</taxon>
        <taxon>Peronosporomycetes</taxon>
        <taxon>Pythiales</taxon>
        <taxon>Pythiaceae</taxon>
        <taxon>Pythium</taxon>
    </lineage>
</organism>
<feature type="transmembrane region" description="Helical" evidence="2">
    <location>
        <begin position="95"/>
        <end position="111"/>
    </location>
</feature>
<evidence type="ECO:0000259" key="3">
    <source>
        <dbReference type="Pfam" id="PF01569"/>
    </source>
</evidence>
<dbReference type="AlphaFoldDB" id="A0AAD5Q7R1"/>
<dbReference type="InterPro" id="IPR000326">
    <property type="entry name" value="PAP2/HPO"/>
</dbReference>
<name>A0AAD5Q7R1_PYTIN</name>
<protein>
    <recommendedName>
        <fullName evidence="3">Phosphatidic acid phosphatase type 2/haloperoxidase domain-containing protein</fullName>
    </recommendedName>
</protein>
<dbReference type="InterPro" id="IPR036938">
    <property type="entry name" value="PAP2/HPO_sf"/>
</dbReference>
<keyword evidence="2" id="KW-0812">Transmembrane</keyword>
<gene>
    <name evidence="4" type="ORF">P43SY_002440</name>
</gene>
<keyword evidence="2" id="KW-1133">Transmembrane helix</keyword>
<feature type="region of interest" description="Disordered" evidence="1">
    <location>
        <begin position="1"/>
        <end position="23"/>
    </location>
</feature>